<dbReference type="Proteomes" id="UP000614200">
    <property type="component" value="Unassembled WGS sequence"/>
</dbReference>
<evidence type="ECO:0000313" key="3">
    <source>
        <dbReference type="Proteomes" id="UP000614200"/>
    </source>
</evidence>
<sequence>MSQLNRIENKLLEMEAGRFQMLCNEILIKLNYGNVTNSGGQIGTDKTIKGTPDSYILLNTGKFIFIEYSVAQKNLLSKFEEDLRKCFDQKKTTVQIEEIEMIILMYNSVLSVGEVSTLNKICMDHKVKFRKYDISNIALLLQDKFPYLAEEYFNLQMSTGQFLDKSSFVQKSKKALLSTPLDIELKGRNDELLNLMSLIEEQKFVLIAGKSGVGKTRLGIESIEKFCNKHVNYTPWYVRDIGAGLYRDLIRYTQYGKHIVFIDDINKLTSIESVLEYLSENKDRIKLVATVRDYALKSTVSKAKQFIIPDIIAVESLEDKYIEEICKSEYEIHNNAYLNRITKLSKGNPRIAIMMAIIAAKENSLKSISNISELLEVYYSDISRKLSDTDDDNILKVLGVISFHDKLHLEDANTLEELSKLLKINVSEIKNCVDMLFRMELVDIYEDEVVRISDQILSVFVFHYVYEVRKAIRYDEVFKLYFPKYSQRIFQNINSITTYYGNIDFFVECIDLVWQEWKKCGNENFHTLLLTCWFVRELETITYIKSSFEKLVVQPETLDDYVLERNFNEKISDEIQALCYISSSEHYEYALDLILLYLEKCKGDIKNISSALIRHFGYTKSSYYQGYQIQFTLLERIIKLFESHDIVWYQLFVNIATHLLQYDFEYTESNDGKSFSFTQMAVVNVGKMKEIRARIWDVISDLLANDNLKPFALNILKELKFGRFIGSESELYESDFDQIKYKVLSNINSSSFHDLTILDSLEKNVFYHIGLSFELEQISNSKEFLQYRVLRKSYLELSKDYDEGRREKRLLLKNYIEHYDYIDFLELFKTCRVIESMSIDKYEINESIITIIDLVADDSVEVLLKAFADTDTPILIDPSHLIAKFIEVHGKKRMLEILEQTDFKLKEFWYYSYYSVLKIESISQSDYDLLISHFDRFNKITSGYIRRLDFLENYKRFNNDIYPYFISIIISKDDKEMNRIFFYFLFSRNENDLKLLTQNFSSSHKLLIDVYLLILGDFDFNDYNGNVFRHLYKLDTDLFLKVCEVIFKENKYISRHNINFDFSVLWELEYEQIEQVFDFVIERYCARYFGDNFEVLFKSYGNRATDEANQDAILKKYIRRYNNDIEKMEIIYSAIGNLSVARRVELIVYFMEVNKSFEMFAKLPMRKKVEGWSGSEVPYVENKISFYRLIDKNINSFELLEHKEYIHARIQNLERSIKEIRVREFLRDY</sequence>
<dbReference type="Pfam" id="PF20720">
    <property type="entry name" value="nSTAND3"/>
    <property type="match status" value="1"/>
</dbReference>
<dbReference type="InterPro" id="IPR027417">
    <property type="entry name" value="P-loop_NTPase"/>
</dbReference>
<feature type="domain" description="Novel STAND NTPase 3" evidence="1">
    <location>
        <begin position="194"/>
        <end position="303"/>
    </location>
</feature>
<keyword evidence="3" id="KW-1185">Reference proteome</keyword>
<proteinExistence type="predicted"/>
<organism evidence="2 3">
    <name type="scientific">Fusibacter ferrireducens</name>
    <dbReference type="NCBI Taxonomy" id="2785058"/>
    <lineage>
        <taxon>Bacteria</taxon>
        <taxon>Bacillati</taxon>
        <taxon>Bacillota</taxon>
        <taxon>Clostridia</taxon>
        <taxon>Eubacteriales</taxon>
        <taxon>Eubacteriales Family XII. Incertae Sedis</taxon>
        <taxon>Fusibacter</taxon>
    </lineage>
</organism>
<dbReference type="InterPro" id="IPR049050">
    <property type="entry name" value="nSTAND3"/>
</dbReference>
<name>A0ABR9ZUW6_9FIRM</name>
<comment type="caution">
    <text evidence="2">The sequence shown here is derived from an EMBL/GenBank/DDBJ whole genome shotgun (WGS) entry which is preliminary data.</text>
</comment>
<evidence type="ECO:0000313" key="2">
    <source>
        <dbReference type="EMBL" id="MBF4694255.1"/>
    </source>
</evidence>
<protein>
    <recommendedName>
        <fullName evidence="1">Novel STAND NTPase 3 domain-containing protein</fullName>
    </recommendedName>
</protein>
<dbReference type="RefSeq" id="WP_194702492.1">
    <property type="nucleotide sequence ID" value="NZ_JADKNH010000008.1"/>
</dbReference>
<reference evidence="2 3" key="1">
    <citation type="submission" date="2020-11" db="EMBL/GenBank/DDBJ databases">
        <title>Fusibacter basophilias sp. nov.</title>
        <authorList>
            <person name="Qiu D."/>
        </authorList>
    </citation>
    <scope>NUCLEOTIDE SEQUENCE [LARGE SCALE GENOMIC DNA]</scope>
    <source>
        <strain evidence="2 3">Q10-2</strain>
    </source>
</reference>
<dbReference type="SUPFAM" id="SSF52540">
    <property type="entry name" value="P-loop containing nucleoside triphosphate hydrolases"/>
    <property type="match status" value="1"/>
</dbReference>
<gene>
    <name evidence="2" type="ORF">ISU02_14120</name>
</gene>
<dbReference type="EMBL" id="JADKNH010000008">
    <property type="protein sequence ID" value="MBF4694255.1"/>
    <property type="molecule type" value="Genomic_DNA"/>
</dbReference>
<accession>A0ABR9ZUW6</accession>
<evidence type="ECO:0000259" key="1">
    <source>
        <dbReference type="Pfam" id="PF20720"/>
    </source>
</evidence>